<reference evidence="2 3" key="1">
    <citation type="submission" date="2019-12" db="EMBL/GenBank/DDBJ databases">
        <title>Genomic-based taxomic classification of the family Erythrobacteraceae.</title>
        <authorList>
            <person name="Xu L."/>
        </authorList>
    </citation>
    <scope>NUCLEOTIDE SEQUENCE [LARGE SCALE GENOMIC DNA]</scope>
    <source>
        <strain evidence="2 3">MCCC 1K01500</strain>
    </source>
</reference>
<dbReference type="RefSeq" id="WP_159792129.1">
    <property type="nucleotide sequence ID" value="NZ_WTYM01000027.1"/>
</dbReference>
<protein>
    <submittedName>
        <fullName evidence="2">Uncharacterized protein</fullName>
    </submittedName>
</protein>
<accession>A0A6I4SW37</accession>
<keyword evidence="1" id="KW-0812">Transmembrane</keyword>
<keyword evidence="1" id="KW-1133">Transmembrane helix</keyword>
<gene>
    <name evidence="2" type="ORF">GRI89_03160</name>
</gene>
<evidence type="ECO:0000256" key="1">
    <source>
        <dbReference type="SAM" id="Phobius"/>
    </source>
</evidence>
<keyword evidence="1" id="KW-0472">Membrane</keyword>
<dbReference type="AlphaFoldDB" id="A0A6I4SW37"/>
<feature type="transmembrane region" description="Helical" evidence="1">
    <location>
        <begin position="32"/>
        <end position="52"/>
    </location>
</feature>
<sequence>MAAYAVSGLAGLAALALLVAKLFIPAVPFHPLFIIAPAVIMIATKFVGAGYLKRRNRIS</sequence>
<comment type="caution">
    <text evidence="2">The sequence shown here is derived from an EMBL/GenBank/DDBJ whole genome shotgun (WGS) entry which is preliminary data.</text>
</comment>
<proteinExistence type="predicted"/>
<keyword evidence="3" id="KW-1185">Reference proteome</keyword>
<name>A0A6I4SW37_9SPHN</name>
<evidence type="ECO:0000313" key="2">
    <source>
        <dbReference type="EMBL" id="MXO58542.1"/>
    </source>
</evidence>
<organism evidence="2 3">
    <name type="scientific">Croceibacterium salegens</name>
    <dbReference type="NCBI Taxonomy" id="1737568"/>
    <lineage>
        <taxon>Bacteria</taxon>
        <taxon>Pseudomonadati</taxon>
        <taxon>Pseudomonadota</taxon>
        <taxon>Alphaproteobacteria</taxon>
        <taxon>Sphingomonadales</taxon>
        <taxon>Erythrobacteraceae</taxon>
        <taxon>Croceibacterium</taxon>
    </lineage>
</organism>
<dbReference type="Proteomes" id="UP000433652">
    <property type="component" value="Unassembled WGS sequence"/>
</dbReference>
<dbReference type="EMBL" id="WTYM01000027">
    <property type="protein sequence ID" value="MXO58542.1"/>
    <property type="molecule type" value="Genomic_DNA"/>
</dbReference>
<evidence type="ECO:0000313" key="3">
    <source>
        <dbReference type="Proteomes" id="UP000433652"/>
    </source>
</evidence>